<accession>A0A8H4AXP1</accession>
<keyword evidence="3 6" id="KW-0812">Transmembrane</keyword>
<name>A0A8H4AXP1_GIGMA</name>
<gene>
    <name evidence="8" type="ORF">F8M41_004859</name>
</gene>
<feature type="transmembrane region" description="Helical" evidence="6">
    <location>
        <begin position="336"/>
        <end position="356"/>
    </location>
</feature>
<evidence type="ECO:0000313" key="8">
    <source>
        <dbReference type="EMBL" id="KAF0541989.1"/>
    </source>
</evidence>
<dbReference type="PROSITE" id="PS50850">
    <property type="entry name" value="MFS"/>
    <property type="match status" value="1"/>
</dbReference>
<dbReference type="InterPro" id="IPR020846">
    <property type="entry name" value="MFS_dom"/>
</dbReference>
<keyword evidence="9" id="KW-1185">Reference proteome</keyword>
<dbReference type="Pfam" id="PF07690">
    <property type="entry name" value="MFS_1"/>
    <property type="match status" value="1"/>
</dbReference>
<dbReference type="Gene3D" id="1.20.1250.20">
    <property type="entry name" value="MFS general substrate transporter like domains"/>
    <property type="match status" value="2"/>
</dbReference>
<feature type="transmembrane region" description="Helical" evidence="6">
    <location>
        <begin position="78"/>
        <end position="97"/>
    </location>
</feature>
<dbReference type="InterPro" id="IPR036259">
    <property type="entry name" value="MFS_trans_sf"/>
</dbReference>
<keyword evidence="4 6" id="KW-1133">Transmembrane helix</keyword>
<dbReference type="GO" id="GO:0022857">
    <property type="term" value="F:transmembrane transporter activity"/>
    <property type="evidence" value="ECO:0007669"/>
    <property type="project" value="InterPro"/>
</dbReference>
<evidence type="ECO:0000256" key="6">
    <source>
        <dbReference type="SAM" id="Phobius"/>
    </source>
</evidence>
<feature type="transmembrane region" description="Helical" evidence="6">
    <location>
        <begin position="428"/>
        <end position="450"/>
    </location>
</feature>
<dbReference type="EMBL" id="WTPW01000146">
    <property type="protein sequence ID" value="KAF0541989.1"/>
    <property type="molecule type" value="Genomic_DNA"/>
</dbReference>
<dbReference type="FunFam" id="1.20.1250.20:FF:000013">
    <property type="entry name" value="MFS general substrate transporter"/>
    <property type="match status" value="1"/>
</dbReference>
<keyword evidence="5 6" id="KW-0472">Membrane</keyword>
<comment type="subcellular location">
    <subcellularLocation>
        <location evidence="1">Membrane</location>
        <topology evidence="1">Multi-pass membrane protein</topology>
    </subcellularLocation>
</comment>
<protein>
    <submittedName>
        <fullName evidence="8">Major facilitator superfamily domain-containing protein</fullName>
    </submittedName>
</protein>
<reference evidence="8 9" key="1">
    <citation type="journal article" date="2019" name="Environ. Microbiol.">
        <title>At the nexus of three kingdoms: the genome of the mycorrhizal fungus Gigaspora margarita provides insights into plant, endobacterial and fungal interactions.</title>
        <authorList>
            <person name="Venice F."/>
            <person name="Ghignone S."/>
            <person name="Salvioli di Fossalunga A."/>
            <person name="Amselem J."/>
            <person name="Novero M."/>
            <person name="Xianan X."/>
            <person name="Sedzielewska Toro K."/>
            <person name="Morin E."/>
            <person name="Lipzen A."/>
            <person name="Grigoriev I.V."/>
            <person name="Henrissat B."/>
            <person name="Martin F.M."/>
            <person name="Bonfante P."/>
        </authorList>
    </citation>
    <scope>NUCLEOTIDE SEQUENCE [LARGE SCALE GENOMIC DNA]</scope>
    <source>
        <strain evidence="8 9">BEG34</strain>
    </source>
</reference>
<dbReference type="PANTHER" id="PTHR43791">
    <property type="entry name" value="PERMEASE-RELATED"/>
    <property type="match status" value="1"/>
</dbReference>
<proteinExistence type="predicted"/>
<feature type="transmembrane region" description="Helical" evidence="6">
    <location>
        <begin position="368"/>
        <end position="389"/>
    </location>
</feature>
<comment type="caution">
    <text evidence="8">The sequence shown here is derived from an EMBL/GenBank/DDBJ whole genome shotgun (WGS) entry which is preliminary data.</text>
</comment>
<evidence type="ECO:0000256" key="4">
    <source>
        <dbReference type="ARBA" id="ARBA00022989"/>
    </source>
</evidence>
<dbReference type="InterPro" id="IPR011701">
    <property type="entry name" value="MFS"/>
</dbReference>
<feature type="transmembrane region" description="Helical" evidence="6">
    <location>
        <begin position="203"/>
        <end position="223"/>
    </location>
</feature>
<dbReference type="PANTHER" id="PTHR43791:SF36">
    <property type="entry name" value="TRANSPORTER, PUTATIVE (AFU_ORTHOLOGUE AFUA_6G08340)-RELATED"/>
    <property type="match status" value="1"/>
</dbReference>
<feature type="domain" description="Major facilitator superfamily (MFS) profile" evidence="7">
    <location>
        <begin position="42"/>
        <end position="455"/>
    </location>
</feature>
<feature type="transmembrane region" description="Helical" evidence="6">
    <location>
        <begin position="169"/>
        <end position="191"/>
    </location>
</feature>
<dbReference type="Proteomes" id="UP000439903">
    <property type="component" value="Unassembled WGS sequence"/>
</dbReference>
<feature type="transmembrane region" description="Helical" evidence="6">
    <location>
        <begin position="38"/>
        <end position="55"/>
    </location>
</feature>
<evidence type="ECO:0000259" key="7">
    <source>
        <dbReference type="PROSITE" id="PS50850"/>
    </source>
</evidence>
<feature type="transmembrane region" description="Helical" evidence="6">
    <location>
        <begin position="312"/>
        <end position="329"/>
    </location>
</feature>
<organism evidence="8 9">
    <name type="scientific">Gigaspora margarita</name>
    <dbReference type="NCBI Taxonomy" id="4874"/>
    <lineage>
        <taxon>Eukaryota</taxon>
        <taxon>Fungi</taxon>
        <taxon>Fungi incertae sedis</taxon>
        <taxon>Mucoromycota</taxon>
        <taxon>Glomeromycotina</taxon>
        <taxon>Glomeromycetes</taxon>
        <taxon>Diversisporales</taxon>
        <taxon>Gigasporaceae</taxon>
        <taxon>Gigaspora</taxon>
    </lineage>
</organism>
<dbReference type="SUPFAM" id="SSF103473">
    <property type="entry name" value="MFS general substrate transporter"/>
    <property type="match status" value="1"/>
</dbReference>
<feature type="transmembrane region" description="Helical" evidence="6">
    <location>
        <begin position="401"/>
        <end position="422"/>
    </location>
</feature>
<evidence type="ECO:0000256" key="3">
    <source>
        <dbReference type="ARBA" id="ARBA00022692"/>
    </source>
</evidence>
<feature type="transmembrane region" description="Helical" evidence="6">
    <location>
        <begin position="272"/>
        <end position="292"/>
    </location>
</feature>
<evidence type="ECO:0000313" key="9">
    <source>
        <dbReference type="Proteomes" id="UP000439903"/>
    </source>
</evidence>
<evidence type="ECO:0000256" key="1">
    <source>
        <dbReference type="ARBA" id="ARBA00004141"/>
    </source>
</evidence>
<keyword evidence="2" id="KW-0813">Transport</keyword>
<dbReference type="AlphaFoldDB" id="A0A8H4AXP1"/>
<evidence type="ECO:0000256" key="5">
    <source>
        <dbReference type="ARBA" id="ARBA00023136"/>
    </source>
</evidence>
<sequence>MSLEEKTETKVINEVRNDNDYEDNYNFKSMEKRVIRKFDIYVLPILVLIYLLMIIDKSNISNALPAGFNNVYLKSTPIEFNLAVSAHLIGAFLFEILSSLVSKILGFQVWIPIIMVCWGALSMCQAAVTSSVQLGIIRFLIGSAEAGFSPACIDYISLFYSRKELTTRYGVFLALSIISSAFTSLLAYAILQIKGVALKSFQIIFLLEGAPTIIVAAIVAAFLTRGPENARFLTPKERTFTIERLKPEGGIDEKKQSVMKSQFKSAFMDPRVYVYVLIATAGIIPNNALNIFLPTLVNQLGYNPVDTQLMSVPPFVIATVVMLIFTWLADRYRIRAWLIMIADIIAIIGCVGMLATSANDPTLFKVRYTFTTLIACGVFTSQPIVISWLTGNIVGQYKRNITIATFFTIGNVGSVIGLLVFTKDAAPAFKTGIIICLSTLILQFILAFLMKLHLDYENKRRDLVTLAEHSVQLSESELKNTMLIREKAAKLVEDEPKFDEILCDRHPNWRYYS</sequence>
<feature type="transmembrane region" description="Helical" evidence="6">
    <location>
        <begin position="109"/>
        <end position="128"/>
    </location>
</feature>
<evidence type="ECO:0000256" key="2">
    <source>
        <dbReference type="ARBA" id="ARBA00022448"/>
    </source>
</evidence>
<dbReference type="OrthoDB" id="2985014at2759"/>
<dbReference type="GO" id="GO:0016020">
    <property type="term" value="C:membrane"/>
    <property type="evidence" value="ECO:0007669"/>
    <property type="project" value="UniProtKB-SubCell"/>
</dbReference>
<feature type="transmembrane region" description="Helical" evidence="6">
    <location>
        <begin position="134"/>
        <end position="157"/>
    </location>
</feature>